<keyword evidence="3" id="KW-1185">Reference proteome</keyword>
<sequence length="170" mass="19048">MSTLTCKAGKVPFGNLKMCPHELWAALEKEKSQVSGSSLKVLAERKAAGAMRKKRKRMEVSSSPSRPRLDRARMRTSSQGPSKKKLLLETRRNRERKTQQECQETPAFGVSDVQEQDSRWEGSVAGEIIPPMQPSNPPPPKGPTDLGTSGFFGFLSSLFPFRYFFRKSSQ</sequence>
<dbReference type="EMBL" id="JACASF010000013">
    <property type="protein sequence ID" value="KAF6438180.1"/>
    <property type="molecule type" value="Genomic_DNA"/>
</dbReference>
<feature type="compositionally biased region" description="Pro residues" evidence="1">
    <location>
        <begin position="131"/>
        <end position="142"/>
    </location>
</feature>
<accession>A0A7J8ERZ1</accession>
<dbReference type="GO" id="GO:0070197">
    <property type="term" value="P:meiotic attachment of telomere to nuclear envelope"/>
    <property type="evidence" value="ECO:0007669"/>
    <property type="project" value="TreeGrafter"/>
</dbReference>
<evidence type="ECO:0000256" key="1">
    <source>
        <dbReference type="SAM" id="MobiDB-lite"/>
    </source>
</evidence>
<dbReference type="Proteomes" id="UP000550707">
    <property type="component" value="Unassembled WGS sequence"/>
</dbReference>
<dbReference type="Pfam" id="PF15077">
    <property type="entry name" value="MAJIN"/>
    <property type="match status" value="1"/>
</dbReference>
<organism evidence="2 3">
    <name type="scientific">Molossus molossus</name>
    <name type="common">Pallas' mastiff bat</name>
    <name type="synonym">Vespertilio molossus</name>
    <dbReference type="NCBI Taxonomy" id="27622"/>
    <lineage>
        <taxon>Eukaryota</taxon>
        <taxon>Metazoa</taxon>
        <taxon>Chordata</taxon>
        <taxon>Craniata</taxon>
        <taxon>Vertebrata</taxon>
        <taxon>Euteleostomi</taxon>
        <taxon>Mammalia</taxon>
        <taxon>Eutheria</taxon>
        <taxon>Laurasiatheria</taxon>
        <taxon>Chiroptera</taxon>
        <taxon>Yangochiroptera</taxon>
        <taxon>Molossidae</taxon>
        <taxon>Molossus</taxon>
    </lineage>
</organism>
<gene>
    <name evidence="2" type="ORF">HJG59_011822</name>
</gene>
<feature type="region of interest" description="Disordered" evidence="1">
    <location>
        <begin position="45"/>
        <end position="148"/>
    </location>
</feature>
<dbReference type="GO" id="GO:0005637">
    <property type="term" value="C:nuclear inner membrane"/>
    <property type="evidence" value="ECO:0007669"/>
    <property type="project" value="TreeGrafter"/>
</dbReference>
<dbReference type="InterPro" id="IPR027816">
    <property type="entry name" value="MAJIN"/>
</dbReference>
<reference evidence="2 3" key="1">
    <citation type="journal article" date="2020" name="Nature">
        <title>Six reference-quality genomes reveal evolution of bat adaptations.</title>
        <authorList>
            <person name="Jebb D."/>
            <person name="Huang Z."/>
            <person name="Pippel M."/>
            <person name="Hughes G.M."/>
            <person name="Lavrichenko K."/>
            <person name="Devanna P."/>
            <person name="Winkler S."/>
            <person name="Jermiin L.S."/>
            <person name="Skirmuntt E.C."/>
            <person name="Katzourakis A."/>
            <person name="Burkitt-Gray L."/>
            <person name="Ray D.A."/>
            <person name="Sullivan K.A.M."/>
            <person name="Roscito J.G."/>
            <person name="Kirilenko B.M."/>
            <person name="Davalos L.M."/>
            <person name="Corthals A.P."/>
            <person name="Power M.L."/>
            <person name="Jones G."/>
            <person name="Ransome R.D."/>
            <person name="Dechmann D.K.N."/>
            <person name="Locatelli A.G."/>
            <person name="Puechmaille S.J."/>
            <person name="Fedrigo O."/>
            <person name="Jarvis E.D."/>
            <person name="Hiller M."/>
            <person name="Vernes S.C."/>
            <person name="Myers E.W."/>
            <person name="Teeling E.C."/>
        </authorList>
    </citation>
    <scope>NUCLEOTIDE SEQUENCE [LARGE SCALE GENOMIC DNA]</scope>
    <source>
        <strain evidence="2">MMolMol1</strain>
        <tissue evidence="2">Muscle</tissue>
    </source>
</reference>
<dbReference type="GO" id="GO:0003677">
    <property type="term" value="F:DNA binding"/>
    <property type="evidence" value="ECO:0007669"/>
    <property type="project" value="InterPro"/>
</dbReference>
<dbReference type="PANTHER" id="PTHR35824:SF1">
    <property type="entry name" value="MEMBRANE-ANCHORED JUNCTION PROTEIN"/>
    <property type="match status" value="1"/>
</dbReference>
<evidence type="ECO:0000313" key="3">
    <source>
        <dbReference type="Proteomes" id="UP000550707"/>
    </source>
</evidence>
<dbReference type="AlphaFoldDB" id="A0A7J8ERZ1"/>
<dbReference type="PANTHER" id="PTHR35824">
    <property type="entry name" value="MEMBRANE-ANCHORED JUNCTION PROTEIN MAJIN"/>
    <property type="match status" value="1"/>
</dbReference>
<comment type="caution">
    <text evidence="2">The sequence shown here is derived from an EMBL/GenBank/DDBJ whole genome shotgun (WGS) entry which is preliminary data.</text>
</comment>
<proteinExistence type="predicted"/>
<feature type="compositionally biased region" description="Basic and acidic residues" evidence="1">
    <location>
        <begin position="86"/>
        <end position="99"/>
    </location>
</feature>
<evidence type="ECO:0000313" key="2">
    <source>
        <dbReference type="EMBL" id="KAF6438180.1"/>
    </source>
</evidence>
<dbReference type="GO" id="GO:0007129">
    <property type="term" value="P:homologous chromosome pairing at meiosis"/>
    <property type="evidence" value="ECO:0007669"/>
    <property type="project" value="TreeGrafter"/>
</dbReference>
<name>A0A7J8ERZ1_MOLMO</name>
<protein>
    <submittedName>
        <fullName evidence="2">Membrane anchored junction protein</fullName>
    </submittedName>
</protein>